<sequence>MRKNKLGFIAAFFCGFVLLNTACAQVPPVQPMLVGAAYLSEENLSAQSTVLLNNEQGAIPLKDLDRSAIASVRFNHEYATSFDSLLNKYTLIKPFNGLTYLTVGKLTDDLKLFNTVILQVTDRDLNNPRLLEFIAMNDKLKKVVIAYFGSGLMLDKLNSVTTPVLWCSRISPVAAAFTAQAIFGGVAITQKMQKTMSSRYVAGSGFVTVKTRLQYTVPEAVGIKTENLLPIDNIAREAISDRATPGFVVLVAKDGKVILNKAYGYHVYDNTQPDKITDIFDLASVTKISATTMEVMQLVEQGKLNLDSTVSSYVALARNTNKKNISVRELMLHQAGLIPYIPFYERIKPTDHSSDSSAAYPTKVTDGYYMRKDYFKDVMWPQMLNTALRTRGKYVYSDLSMYFMKEIVETVTATPLNEYVQTHFYNPLGMQTAGFLPRNRFAKEQMVPTENDTYFRHNLLTGYVHDQGAAMVGGVSGHAGLFASANDMAILFQMVLNGGSYGGAQYFKPETVAQFTARQSNVSRRGLGFDRWDPEVSKHYPSNYASSETYGHTGYTGTCVWVDPKSGLVYVFLSNRVYPKDSQLLSSRRIRPRIMDVVYEAIQKGMQ</sequence>
<dbReference type="InterPro" id="IPR012338">
    <property type="entry name" value="Beta-lactam/transpept-like"/>
</dbReference>
<feature type="signal peptide" evidence="2">
    <location>
        <begin position="1"/>
        <end position="24"/>
    </location>
</feature>
<dbReference type="InterPro" id="IPR050789">
    <property type="entry name" value="Diverse_Enzym_Activities"/>
</dbReference>
<dbReference type="PANTHER" id="PTHR43283:SF11">
    <property type="entry name" value="BETA-LACTAMASE-RELATED DOMAIN-CONTAINING PROTEIN"/>
    <property type="match status" value="1"/>
</dbReference>
<dbReference type="Proteomes" id="UP000434850">
    <property type="component" value="Unassembled WGS sequence"/>
</dbReference>
<keyword evidence="5" id="KW-1185">Reference proteome</keyword>
<proteinExistence type="predicted"/>
<dbReference type="EMBL" id="WQLA01000002">
    <property type="protein sequence ID" value="MVN90821.1"/>
    <property type="molecule type" value="Genomic_DNA"/>
</dbReference>
<feature type="domain" description="Beta-lactamase-related" evidence="3">
    <location>
        <begin position="232"/>
        <end position="582"/>
    </location>
</feature>
<keyword evidence="2" id="KW-0732">Signal</keyword>
<dbReference type="Pfam" id="PF00144">
    <property type="entry name" value="Beta-lactamase"/>
    <property type="match status" value="1"/>
</dbReference>
<dbReference type="OrthoDB" id="9805821at2"/>
<name>A0A6I4I6V3_9SPHI</name>
<dbReference type="GO" id="GO:0016787">
    <property type="term" value="F:hydrolase activity"/>
    <property type="evidence" value="ECO:0007669"/>
    <property type="project" value="UniProtKB-KW"/>
</dbReference>
<dbReference type="InterPro" id="IPR001466">
    <property type="entry name" value="Beta-lactam-related"/>
</dbReference>
<evidence type="ECO:0000313" key="4">
    <source>
        <dbReference type="EMBL" id="MVN90821.1"/>
    </source>
</evidence>
<evidence type="ECO:0000256" key="2">
    <source>
        <dbReference type="SAM" id="SignalP"/>
    </source>
</evidence>
<evidence type="ECO:0000313" key="5">
    <source>
        <dbReference type="Proteomes" id="UP000434850"/>
    </source>
</evidence>
<dbReference type="Gene3D" id="3.40.710.10">
    <property type="entry name" value="DD-peptidase/beta-lactamase superfamily"/>
    <property type="match status" value="1"/>
</dbReference>
<keyword evidence="1 4" id="KW-0378">Hydrolase</keyword>
<evidence type="ECO:0000256" key="1">
    <source>
        <dbReference type="ARBA" id="ARBA00022801"/>
    </source>
</evidence>
<gene>
    <name evidence="4" type="ORF">GO816_06760</name>
</gene>
<accession>A0A6I4I6V3</accession>
<comment type="caution">
    <text evidence="4">The sequence shown here is derived from an EMBL/GenBank/DDBJ whole genome shotgun (WGS) entry which is preliminary data.</text>
</comment>
<evidence type="ECO:0000259" key="3">
    <source>
        <dbReference type="Pfam" id="PF00144"/>
    </source>
</evidence>
<dbReference type="AlphaFoldDB" id="A0A6I4I6V3"/>
<feature type="chain" id="PRO_5026185749" evidence="2">
    <location>
        <begin position="25"/>
        <end position="607"/>
    </location>
</feature>
<dbReference type="RefSeq" id="WP_157540591.1">
    <property type="nucleotide sequence ID" value="NZ_WQLA01000002.1"/>
</dbReference>
<dbReference type="PANTHER" id="PTHR43283">
    <property type="entry name" value="BETA-LACTAMASE-RELATED"/>
    <property type="match status" value="1"/>
</dbReference>
<reference evidence="4 5" key="1">
    <citation type="submission" date="2019-12" db="EMBL/GenBank/DDBJ databases">
        <title>Mucilaginibacter sp. HME9299 genome sequencing and assembly.</title>
        <authorList>
            <person name="Kang H."/>
            <person name="Kim H."/>
            <person name="Joh K."/>
        </authorList>
    </citation>
    <scope>NUCLEOTIDE SEQUENCE [LARGE SCALE GENOMIC DNA]</scope>
    <source>
        <strain evidence="4 5">HME9299</strain>
    </source>
</reference>
<protein>
    <submittedName>
        <fullName evidence="4">Serine hydrolase</fullName>
    </submittedName>
</protein>
<dbReference type="SUPFAM" id="SSF56601">
    <property type="entry name" value="beta-lactamase/transpeptidase-like"/>
    <property type="match status" value="1"/>
</dbReference>
<organism evidence="4 5">
    <name type="scientific">Mucilaginibacter aquatilis</name>
    <dbReference type="NCBI Taxonomy" id="1517760"/>
    <lineage>
        <taxon>Bacteria</taxon>
        <taxon>Pseudomonadati</taxon>
        <taxon>Bacteroidota</taxon>
        <taxon>Sphingobacteriia</taxon>
        <taxon>Sphingobacteriales</taxon>
        <taxon>Sphingobacteriaceae</taxon>
        <taxon>Mucilaginibacter</taxon>
    </lineage>
</organism>